<evidence type="ECO:0000256" key="1">
    <source>
        <dbReference type="SAM" id="MobiDB-lite"/>
    </source>
</evidence>
<reference evidence="3" key="1">
    <citation type="submission" date="2017-10" db="EMBL/GenBank/DDBJ databases">
        <title>Rapid genome shrinkage in a self-fertile nematode reveals novel sperm competition proteins.</title>
        <authorList>
            <person name="Yin D."/>
            <person name="Schwarz E.M."/>
            <person name="Thomas C.G."/>
            <person name="Felde R.L."/>
            <person name="Korf I.F."/>
            <person name="Cutter A.D."/>
            <person name="Schartner C.M."/>
            <person name="Ralston E.J."/>
            <person name="Meyer B.J."/>
            <person name="Haag E.S."/>
        </authorList>
    </citation>
    <scope>NUCLEOTIDE SEQUENCE [LARGE SCALE GENOMIC DNA]</scope>
    <source>
        <strain evidence="3">JU1422</strain>
    </source>
</reference>
<gene>
    <name evidence="2" type="primary">Cnig_chr_III.g8988</name>
    <name evidence="2" type="ORF">B9Z55_008988</name>
</gene>
<comment type="caution">
    <text evidence="2">The sequence shown here is derived from an EMBL/GenBank/DDBJ whole genome shotgun (WGS) entry which is preliminary data.</text>
</comment>
<proteinExistence type="predicted"/>
<protein>
    <submittedName>
        <fullName evidence="2">Uncharacterized protein</fullName>
    </submittedName>
</protein>
<evidence type="ECO:0000313" key="3">
    <source>
        <dbReference type="Proteomes" id="UP000230233"/>
    </source>
</evidence>
<keyword evidence="3" id="KW-1185">Reference proteome</keyword>
<accession>A0A2G5UQV3</accession>
<dbReference type="AlphaFoldDB" id="A0A2G5UQV3"/>
<feature type="region of interest" description="Disordered" evidence="1">
    <location>
        <begin position="95"/>
        <end position="120"/>
    </location>
</feature>
<feature type="compositionally biased region" description="Basic and acidic residues" evidence="1">
    <location>
        <begin position="111"/>
        <end position="120"/>
    </location>
</feature>
<evidence type="ECO:0000313" key="2">
    <source>
        <dbReference type="EMBL" id="PIC41636.1"/>
    </source>
</evidence>
<dbReference type="EMBL" id="PDUG01000003">
    <property type="protein sequence ID" value="PIC41636.1"/>
    <property type="molecule type" value="Genomic_DNA"/>
</dbReference>
<sequence length="120" mass="14106">MFPTKSDMETYLENVVKRITVLEKNQKESLAYIENGIRTTVQNPEDLQSKMRRNERDAELAEILVENVDKSLLLEIKNFLDNVFSATMEKFESLEKADRLEQEEDSDERLEELYGKITQD</sequence>
<organism evidence="2 3">
    <name type="scientific">Caenorhabditis nigoni</name>
    <dbReference type="NCBI Taxonomy" id="1611254"/>
    <lineage>
        <taxon>Eukaryota</taxon>
        <taxon>Metazoa</taxon>
        <taxon>Ecdysozoa</taxon>
        <taxon>Nematoda</taxon>
        <taxon>Chromadorea</taxon>
        <taxon>Rhabditida</taxon>
        <taxon>Rhabditina</taxon>
        <taxon>Rhabditomorpha</taxon>
        <taxon>Rhabditoidea</taxon>
        <taxon>Rhabditidae</taxon>
        <taxon>Peloderinae</taxon>
        <taxon>Caenorhabditis</taxon>
    </lineage>
</organism>
<feature type="compositionally biased region" description="Acidic residues" evidence="1">
    <location>
        <begin position="101"/>
        <end position="110"/>
    </location>
</feature>
<name>A0A2G5UQV3_9PELO</name>
<dbReference type="Proteomes" id="UP000230233">
    <property type="component" value="Chromosome III"/>
</dbReference>